<proteinExistence type="predicted"/>
<sequence>MSINRHLARIAMAAALGASVLLAFAGVAQAKASDRTTPRHPQCSALLTTWFGAWNSNDGKRLGTLFTADGHYTDHAFGAAFTGPDGVAGWVTLSHAHIAGLHGKLRWEERHGDEVVFGWTFSGQITGAPHAFSVPAVTVVRLRGAKIAANDDYYSRADVLKQSGLPADWQPPA</sequence>
<accession>A0ABP3DD90</accession>
<feature type="signal peptide" evidence="1">
    <location>
        <begin position="1"/>
        <end position="30"/>
    </location>
</feature>
<dbReference type="SUPFAM" id="SSF54427">
    <property type="entry name" value="NTF2-like"/>
    <property type="match status" value="1"/>
</dbReference>
<dbReference type="Pfam" id="PF12680">
    <property type="entry name" value="SnoaL_2"/>
    <property type="match status" value="1"/>
</dbReference>
<dbReference type="Gene3D" id="3.10.450.50">
    <property type="match status" value="1"/>
</dbReference>
<dbReference type="RefSeq" id="WP_344647724.1">
    <property type="nucleotide sequence ID" value="NZ_BAAAGX010000006.1"/>
</dbReference>
<evidence type="ECO:0000313" key="3">
    <source>
        <dbReference type="EMBL" id="GAA0228273.1"/>
    </source>
</evidence>
<feature type="domain" description="SnoaL-like" evidence="2">
    <location>
        <begin position="49"/>
        <end position="149"/>
    </location>
</feature>
<evidence type="ECO:0000259" key="2">
    <source>
        <dbReference type="Pfam" id="PF12680"/>
    </source>
</evidence>
<reference evidence="4" key="1">
    <citation type="journal article" date="2019" name="Int. J. Syst. Evol. Microbiol.">
        <title>The Global Catalogue of Microorganisms (GCM) 10K type strain sequencing project: providing services to taxonomists for standard genome sequencing and annotation.</title>
        <authorList>
            <consortium name="The Broad Institute Genomics Platform"/>
            <consortium name="The Broad Institute Genome Sequencing Center for Infectious Disease"/>
            <person name="Wu L."/>
            <person name="Ma J."/>
        </authorList>
    </citation>
    <scope>NUCLEOTIDE SEQUENCE [LARGE SCALE GENOMIC DNA]</scope>
    <source>
        <strain evidence="4">JCM 10425</strain>
    </source>
</reference>
<evidence type="ECO:0000313" key="4">
    <source>
        <dbReference type="Proteomes" id="UP001500967"/>
    </source>
</evidence>
<keyword evidence="4" id="KW-1185">Reference proteome</keyword>
<evidence type="ECO:0000256" key="1">
    <source>
        <dbReference type="SAM" id="SignalP"/>
    </source>
</evidence>
<feature type="chain" id="PRO_5045475168" description="SnoaL-like domain-containing protein" evidence="1">
    <location>
        <begin position="31"/>
        <end position="173"/>
    </location>
</feature>
<keyword evidence="1" id="KW-0732">Signal</keyword>
<comment type="caution">
    <text evidence="3">The sequence shown here is derived from an EMBL/GenBank/DDBJ whole genome shotgun (WGS) entry which is preliminary data.</text>
</comment>
<organism evidence="3 4">
    <name type="scientific">Cryptosporangium japonicum</name>
    <dbReference type="NCBI Taxonomy" id="80872"/>
    <lineage>
        <taxon>Bacteria</taxon>
        <taxon>Bacillati</taxon>
        <taxon>Actinomycetota</taxon>
        <taxon>Actinomycetes</taxon>
        <taxon>Cryptosporangiales</taxon>
        <taxon>Cryptosporangiaceae</taxon>
        <taxon>Cryptosporangium</taxon>
    </lineage>
</organism>
<name>A0ABP3DD90_9ACTN</name>
<dbReference type="InterPro" id="IPR032710">
    <property type="entry name" value="NTF2-like_dom_sf"/>
</dbReference>
<dbReference type="EMBL" id="BAAAGX010000006">
    <property type="protein sequence ID" value="GAA0228273.1"/>
    <property type="molecule type" value="Genomic_DNA"/>
</dbReference>
<protein>
    <recommendedName>
        <fullName evidence="2">SnoaL-like domain-containing protein</fullName>
    </recommendedName>
</protein>
<dbReference type="InterPro" id="IPR037401">
    <property type="entry name" value="SnoaL-like"/>
</dbReference>
<gene>
    <name evidence="3" type="ORF">GCM10009539_12110</name>
</gene>
<dbReference type="Proteomes" id="UP001500967">
    <property type="component" value="Unassembled WGS sequence"/>
</dbReference>